<dbReference type="InterPro" id="IPR056778">
    <property type="entry name" value="UPF0261_C"/>
</dbReference>
<gene>
    <name evidence="4" type="ORF">GCM10012275_04650</name>
</gene>
<dbReference type="InterPro" id="IPR044122">
    <property type="entry name" value="UPF0261_N"/>
</dbReference>
<reference evidence="4" key="1">
    <citation type="journal article" date="2014" name="Int. J. Syst. Evol. Microbiol.">
        <title>Complete genome sequence of Corynebacterium casei LMG S-19264T (=DSM 44701T), isolated from a smear-ripened cheese.</title>
        <authorList>
            <consortium name="US DOE Joint Genome Institute (JGI-PGF)"/>
            <person name="Walter F."/>
            <person name="Albersmeier A."/>
            <person name="Kalinowski J."/>
            <person name="Ruckert C."/>
        </authorList>
    </citation>
    <scope>NUCLEOTIDE SEQUENCE</scope>
    <source>
        <strain evidence="4">CGMCC 4.5737</strain>
    </source>
</reference>
<dbReference type="InterPro" id="IPR029058">
    <property type="entry name" value="AB_hydrolase_fold"/>
</dbReference>
<protein>
    <submittedName>
        <fullName evidence="4">Uncharacterized protein</fullName>
    </submittedName>
</protein>
<dbReference type="Pfam" id="PF06792">
    <property type="entry name" value="UPF0261"/>
    <property type="match status" value="1"/>
</dbReference>
<dbReference type="InterPro" id="IPR051353">
    <property type="entry name" value="Tobamovirus_resist_UPF0261"/>
</dbReference>
<dbReference type="SUPFAM" id="SSF53474">
    <property type="entry name" value="alpha/beta-Hydrolases"/>
    <property type="match status" value="1"/>
</dbReference>
<dbReference type="PANTHER" id="PTHR31862:SF1">
    <property type="entry name" value="UPF0261 DOMAIN PROTEIN (AFU_ORTHOLOGUE AFUA_1G10120)"/>
    <property type="match status" value="1"/>
</dbReference>
<accession>A0A8J3C7N8</accession>
<dbReference type="RefSeq" id="WP_189053253.1">
    <property type="nucleotide sequence ID" value="NZ_BMMK01000001.1"/>
</dbReference>
<feature type="domain" description="UPF0261" evidence="3">
    <location>
        <begin position="208"/>
        <end position="423"/>
    </location>
</feature>
<dbReference type="Proteomes" id="UP000637578">
    <property type="component" value="Unassembled WGS sequence"/>
</dbReference>
<dbReference type="AlphaFoldDB" id="A0A8J3C7N8"/>
<feature type="domain" description="UPF0261" evidence="2">
    <location>
        <begin position="21"/>
        <end position="194"/>
    </location>
</feature>
<dbReference type="Gene3D" id="3.40.50.12020">
    <property type="entry name" value="Uncharacterised protein family UPF0261, NN domain"/>
    <property type="match status" value="1"/>
</dbReference>
<evidence type="ECO:0000313" key="5">
    <source>
        <dbReference type="Proteomes" id="UP000637578"/>
    </source>
</evidence>
<evidence type="ECO:0000259" key="2">
    <source>
        <dbReference type="Pfam" id="PF06792"/>
    </source>
</evidence>
<keyword evidence="5" id="KW-1185">Reference proteome</keyword>
<dbReference type="PIRSF" id="PIRSF033271">
    <property type="entry name" value="UCP033271"/>
    <property type="match status" value="1"/>
</dbReference>
<feature type="region of interest" description="Disordered" evidence="1">
    <location>
        <begin position="430"/>
        <end position="460"/>
    </location>
</feature>
<dbReference type="CDD" id="cd15488">
    <property type="entry name" value="Tm-1-like"/>
    <property type="match status" value="1"/>
</dbReference>
<evidence type="ECO:0000259" key="3">
    <source>
        <dbReference type="Pfam" id="PF23189"/>
    </source>
</evidence>
<evidence type="ECO:0000313" key="4">
    <source>
        <dbReference type="EMBL" id="GGM36507.1"/>
    </source>
</evidence>
<sequence>MIGSAPGGPVGTGREDATGLPTVVLLGTLDTKGAEYAWLAERTRAAGCEVVLVDTGVLGEPALTPDIGRAEVAAAGGADLATLRAEQSRTTAVSAMAAGATAVVRRLYREGRVDGVLALGGSCGTVIASAAMRALPLGLPKVLVSSVAATDCGPFVGASDLTMTYSVTDIAGINQISEPILRNAVAAVAGMARAALAARDEETREKPPVIATTMFGVTTPGVTAARRRLEELGYEVLVFHATGTGGRSMEELATGGLLAGVLDMTTSELVDDLLGGVFSAGPHRLEAAGRAGLPQVVSLGALDMVNFATPDTVPAHLRHRNVFSHNPTVTIVRTTVGEAAEVGRRMAAKLAAARGPVRVLVPRRGLSAYDAPGQPFHDPDANEALFDELRTGVAGTHVELYELDAHINDAEFGRAAADRLHELLKGCPLPRQATGPRSGWQAGSAAWDGAWSTGPLRQPG</sequence>
<comment type="caution">
    <text evidence="4">The sequence shown here is derived from an EMBL/GenBank/DDBJ whole genome shotgun (WGS) entry which is preliminary data.</text>
</comment>
<name>A0A8J3C7N8_9PSEU</name>
<evidence type="ECO:0000256" key="1">
    <source>
        <dbReference type="SAM" id="MobiDB-lite"/>
    </source>
</evidence>
<dbReference type="Gene3D" id="3.40.50.12030">
    <property type="entry name" value="Uncharacterised protein family UPF0261, NC domain"/>
    <property type="match status" value="1"/>
</dbReference>
<dbReference type="Pfam" id="PF23189">
    <property type="entry name" value="UPF0261_C"/>
    <property type="match status" value="1"/>
</dbReference>
<proteinExistence type="predicted"/>
<dbReference type="EMBL" id="BMMK01000001">
    <property type="protein sequence ID" value="GGM36507.1"/>
    <property type="molecule type" value="Genomic_DNA"/>
</dbReference>
<organism evidence="4 5">
    <name type="scientific">Longimycelium tulufanense</name>
    <dbReference type="NCBI Taxonomy" id="907463"/>
    <lineage>
        <taxon>Bacteria</taxon>
        <taxon>Bacillati</taxon>
        <taxon>Actinomycetota</taxon>
        <taxon>Actinomycetes</taxon>
        <taxon>Pseudonocardiales</taxon>
        <taxon>Pseudonocardiaceae</taxon>
        <taxon>Longimycelium</taxon>
    </lineage>
</organism>
<dbReference type="NCBIfam" id="NF002674">
    <property type="entry name" value="PRK02399.1-2"/>
    <property type="match status" value="1"/>
</dbReference>
<reference evidence="4" key="2">
    <citation type="submission" date="2020-09" db="EMBL/GenBank/DDBJ databases">
        <authorList>
            <person name="Sun Q."/>
            <person name="Zhou Y."/>
        </authorList>
    </citation>
    <scope>NUCLEOTIDE SEQUENCE</scope>
    <source>
        <strain evidence="4">CGMCC 4.5737</strain>
    </source>
</reference>
<dbReference type="PANTHER" id="PTHR31862">
    <property type="entry name" value="UPF0261 DOMAIN PROTEIN (AFU_ORTHOLOGUE AFUA_1G10120)"/>
    <property type="match status" value="1"/>
</dbReference>
<dbReference type="InterPro" id="IPR008322">
    <property type="entry name" value="UPF0261"/>
</dbReference>